<evidence type="ECO:0000313" key="5">
    <source>
        <dbReference type="Proteomes" id="UP000383932"/>
    </source>
</evidence>
<name>A0A5N5QHW1_9AGAM</name>
<dbReference type="Proteomes" id="UP000383932">
    <property type="component" value="Unassembled WGS sequence"/>
</dbReference>
<comment type="caution">
    <text evidence="4">The sequence shown here is derived from an EMBL/GenBank/DDBJ whole genome shotgun (WGS) entry which is preliminary data.</text>
</comment>
<evidence type="ECO:0000259" key="3">
    <source>
        <dbReference type="Pfam" id="PF20153"/>
    </source>
</evidence>
<protein>
    <recommendedName>
        <fullName evidence="3">DUF6535 domain-containing protein</fullName>
    </recommendedName>
</protein>
<evidence type="ECO:0000313" key="4">
    <source>
        <dbReference type="EMBL" id="KAB5591068.1"/>
    </source>
</evidence>
<evidence type="ECO:0000256" key="2">
    <source>
        <dbReference type="SAM" id="Phobius"/>
    </source>
</evidence>
<keyword evidence="5" id="KW-1185">Reference proteome</keyword>
<gene>
    <name evidence="4" type="ORF">CTheo_5480</name>
</gene>
<feature type="compositionally biased region" description="Low complexity" evidence="1">
    <location>
        <begin position="158"/>
        <end position="168"/>
    </location>
</feature>
<feature type="transmembrane region" description="Helical" evidence="2">
    <location>
        <begin position="300"/>
        <end position="326"/>
    </location>
</feature>
<keyword evidence="2" id="KW-0812">Transmembrane</keyword>
<dbReference type="AlphaFoldDB" id="A0A5N5QHW1"/>
<dbReference type="InterPro" id="IPR045338">
    <property type="entry name" value="DUF6535"/>
</dbReference>
<proteinExistence type="predicted"/>
<feature type="transmembrane region" description="Helical" evidence="2">
    <location>
        <begin position="350"/>
        <end position="377"/>
    </location>
</feature>
<keyword evidence="2" id="KW-0472">Membrane</keyword>
<reference evidence="4 5" key="1">
    <citation type="journal article" date="2019" name="Fungal Biol. Biotechnol.">
        <title>Draft genome sequence of fastidious pathogen Ceratobasidium theobromae, which causes vascular-streak dieback in Theobroma cacao.</title>
        <authorList>
            <person name="Ali S.S."/>
            <person name="Asman A."/>
            <person name="Shao J."/>
            <person name="Firmansyah A.P."/>
            <person name="Susilo A.W."/>
            <person name="Rosmana A."/>
            <person name="McMahon P."/>
            <person name="Junaid M."/>
            <person name="Guest D."/>
            <person name="Kheng T.Y."/>
            <person name="Meinhardt L.W."/>
            <person name="Bailey B.A."/>
        </authorList>
    </citation>
    <scope>NUCLEOTIDE SEQUENCE [LARGE SCALE GENOMIC DNA]</scope>
    <source>
        <strain evidence="4 5">CT2</strain>
    </source>
</reference>
<sequence>MKDFEFRLDVWEVLQEQSTDEDFRRAQLGKFVGWGRARDDAKQALGQKASIGVGLQLVMSRLFDDTLEGGAPGRLTNSPVQENIDLPGPDSASPAFNRTRSVGFDGATNYSGSPHLGEEDELAEMQTPISPNRRQSTASVWSTGRTATIRLMNPPTPGGLRRPPSRRGTVGGMSIDESGEPRFMPQQQEIFDDNGEDANEELGIRANIWPAYLEEAFERDSEMLDAWHKSLDAALFSSLLSQLLANSSNMLQPDSGGQSVILLAEIVKALQNPNSTSTFPPTDNIIQFSPSSSARWVNGLWFMSLGLSLTAALAAVLAKEWLAAYVSDRPTQPKKRALQRQRRRESLDRWMLPGLISVLPILMQAALLLFFVGLIIWLWMLDLIIALAFTILFAIILVYYFGTTGLATMYPNCPYQTPIATYLRPIFSEFGWVRESAVSAAEMTARALAWVVTSADDNLTRDTAVLATTAVPGGAHAVILADSGANTLARTRLEDMLRRVSSAASVHPGGELAAEKMANDAIPEALHLIHAYLHLSAIYRYYRCALDSHADKVINVRRHCVFLDKCAMSRAPGARALVVALRVSDGREDGTDEVCNLLKLHADGTGRLPSWALHKLLTGAVYHCIKDKPDVGRRMLPSLLKIYVRTEEMPPPLRQAFVLVISTVCVPNFDLFGSALTLEVVPMELQKRVADAFVVQALPRLFEPEWADIIGSDVRTDLLLPLSLAAQAVTTSPIYKELIQDMRWDVALQAPAFKAVAFPCLTRFTDTLNDISSLELVKPYALDLLRTVSPKGLFTLSWLGVIDRESLQPSLFPTSAIPALLSTAAGVLATGQDNPYARGIISGASTALRILCHSPEHQSVLFTEKTADSMIRVLQLGRDAKFEFKTDMIRAATDVAFKLVAACDVRDPAAVTTVRHLLRANILGVLRPYFDNLGLGVFHILIWTSVLLRVWCAGYKDAIVESGLVGWLRKDALNQRMHQNKDLQELWRQLNEFHDHVRHRKHNFPGRPHVGRGRFNDDSGDEVVTRWETACERYRLSRNPPIGRTA</sequence>
<feature type="region of interest" description="Disordered" evidence="1">
    <location>
        <begin position="70"/>
        <end position="116"/>
    </location>
</feature>
<dbReference type="OrthoDB" id="3161174at2759"/>
<organism evidence="4 5">
    <name type="scientific">Ceratobasidium theobromae</name>
    <dbReference type="NCBI Taxonomy" id="1582974"/>
    <lineage>
        <taxon>Eukaryota</taxon>
        <taxon>Fungi</taxon>
        <taxon>Dikarya</taxon>
        <taxon>Basidiomycota</taxon>
        <taxon>Agaricomycotina</taxon>
        <taxon>Agaricomycetes</taxon>
        <taxon>Cantharellales</taxon>
        <taxon>Ceratobasidiaceae</taxon>
        <taxon>Ceratobasidium</taxon>
    </lineage>
</organism>
<feature type="region of interest" description="Disordered" evidence="1">
    <location>
        <begin position="150"/>
        <end position="180"/>
    </location>
</feature>
<accession>A0A5N5QHW1</accession>
<feature type="domain" description="DUF6535" evidence="3">
    <location>
        <begin position="209"/>
        <end position="379"/>
    </location>
</feature>
<dbReference type="EMBL" id="SSOP01000125">
    <property type="protein sequence ID" value="KAB5591068.1"/>
    <property type="molecule type" value="Genomic_DNA"/>
</dbReference>
<feature type="transmembrane region" description="Helical" evidence="2">
    <location>
        <begin position="383"/>
        <end position="402"/>
    </location>
</feature>
<evidence type="ECO:0000256" key="1">
    <source>
        <dbReference type="SAM" id="MobiDB-lite"/>
    </source>
</evidence>
<dbReference type="Pfam" id="PF20153">
    <property type="entry name" value="DUF6535"/>
    <property type="match status" value="1"/>
</dbReference>
<keyword evidence="2" id="KW-1133">Transmembrane helix</keyword>